<protein>
    <submittedName>
        <fullName evidence="1">Uncharacterized protein</fullName>
    </submittedName>
</protein>
<proteinExistence type="predicted"/>
<dbReference type="EMBL" id="BQNB010010466">
    <property type="protein sequence ID" value="GJS77685.1"/>
    <property type="molecule type" value="Genomic_DNA"/>
</dbReference>
<sequence length="92" mass="10609">LVPSCCVIFDLEPFLFDFDFNSEIFKSFPCLSCCLCHLVILCLDQHAHTMHHLESLLTISLDNLCLDNLDFVKEDLEYQSLRKSLSLILELS</sequence>
<keyword evidence="2" id="KW-1185">Reference proteome</keyword>
<name>A0ABQ4YJ99_9ASTR</name>
<gene>
    <name evidence="1" type="ORF">Tco_0727566</name>
</gene>
<evidence type="ECO:0000313" key="2">
    <source>
        <dbReference type="Proteomes" id="UP001151760"/>
    </source>
</evidence>
<feature type="non-terminal residue" evidence="1">
    <location>
        <position position="1"/>
    </location>
</feature>
<dbReference type="Proteomes" id="UP001151760">
    <property type="component" value="Unassembled WGS sequence"/>
</dbReference>
<accession>A0ABQ4YJ99</accession>
<comment type="caution">
    <text evidence="1">The sequence shown here is derived from an EMBL/GenBank/DDBJ whole genome shotgun (WGS) entry which is preliminary data.</text>
</comment>
<organism evidence="1 2">
    <name type="scientific">Tanacetum coccineum</name>
    <dbReference type="NCBI Taxonomy" id="301880"/>
    <lineage>
        <taxon>Eukaryota</taxon>
        <taxon>Viridiplantae</taxon>
        <taxon>Streptophyta</taxon>
        <taxon>Embryophyta</taxon>
        <taxon>Tracheophyta</taxon>
        <taxon>Spermatophyta</taxon>
        <taxon>Magnoliopsida</taxon>
        <taxon>eudicotyledons</taxon>
        <taxon>Gunneridae</taxon>
        <taxon>Pentapetalae</taxon>
        <taxon>asterids</taxon>
        <taxon>campanulids</taxon>
        <taxon>Asterales</taxon>
        <taxon>Asteraceae</taxon>
        <taxon>Asteroideae</taxon>
        <taxon>Anthemideae</taxon>
        <taxon>Anthemidinae</taxon>
        <taxon>Tanacetum</taxon>
    </lineage>
</organism>
<reference evidence="1" key="2">
    <citation type="submission" date="2022-01" db="EMBL/GenBank/DDBJ databases">
        <authorList>
            <person name="Yamashiro T."/>
            <person name="Shiraishi A."/>
            <person name="Satake H."/>
            <person name="Nakayama K."/>
        </authorList>
    </citation>
    <scope>NUCLEOTIDE SEQUENCE</scope>
</reference>
<evidence type="ECO:0000313" key="1">
    <source>
        <dbReference type="EMBL" id="GJS77685.1"/>
    </source>
</evidence>
<reference evidence="1" key="1">
    <citation type="journal article" date="2022" name="Int. J. Mol. Sci.">
        <title>Draft Genome of Tanacetum Coccineum: Genomic Comparison of Closely Related Tanacetum-Family Plants.</title>
        <authorList>
            <person name="Yamashiro T."/>
            <person name="Shiraishi A."/>
            <person name="Nakayama K."/>
            <person name="Satake H."/>
        </authorList>
    </citation>
    <scope>NUCLEOTIDE SEQUENCE</scope>
</reference>